<evidence type="ECO:0000256" key="4">
    <source>
        <dbReference type="ARBA" id="ARBA00022741"/>
    </source>
</evidence>
<dbReference type="GO" id="GO:0005524">
    <property type="term" value="F:ATP binding"/>
    <property type="evidence" value="ECO:0007669"/>
    <property type="project" value="UniProtKB-KW"/>
</dbReference>
<evidence type="ECO:0000256" key="1">
    <source>
        <dbReference type="ARBA" id="ARBA00010122"/>
    </source>
</evidence>
<dbReference type="EC" id="2.7.2.4" evidence="2"/>
<dbReference type="GO" id="GO:0004072">
    <property type="term" value="F:aspartate kinase activity"/>
    <property type="evidence" value="ECO:0007669"/>
    <property type="project" value="UniProtKB-EC"/>
</dbReference>
<dbReference type="AlphaFoldDB" id="S9RVZ3"/>
<dbReference type="GO" id="GO:0009089">
    <property type="term" value="P:lysine biosynthetic process via diaminopimelate"/>
    <property type="evidence" value="ECO:0007669"/>
    <property type="project" value="TreeGrafter"/>
</dbReference>
<keyword evidence="4" id="KW-0547">Nucleotide-binding</keyword>
<name>S9RVZ3_9RHOB</name>
<gene>
    <name evidence="9" type="ORF">Salmuc_02544</name>
</gene>
<accession>S9RVZ3</accession>
<dbReference type="CDD" id="cd04910">
    <property type="entry name" value="ACT_AK-Ectoine_1"/>
    <property type="match status" value="1"/>
</dbReference>
<keyword evidence="5 9" id="KW-0418">Kinase</keyword>
<dbReference type="STRING" id="1123237.Salmuc_02544"/>
<dbReference type="InterPro" id="IPR045865">
    <property type="entry name" value="ACT-like_dom_sf"/>
</dbReference>
<keyword evidence="10" id="KW-1185">Reference proteome</keyword>
<dbReference type="EMBL" id="APVH01000027">
    <property type="protein sequence ID" value="EPX82175.1"/>
    <property type="molecule type" value="Genomic_DNA"/>
</dbReference>
<dbReference type="SUPFAM" id="SSF53633">
    <property type="entry name" value="Carbamate kinase-like"/>
    <property type="match status" value="1"/>
</dbReference>
<organism evidence="9 10">
    <name type="scientific">Salipiger mucosus DSM 16094</name>
    <dbReference type="NCBI Taxonomy" id="1123237"/>
    <lineage>
        <taxon>Bacteria</taxon>
        <taxon>Pseudomonadati</taxon>
        <taxon>Pseudomonadota</taxon>
        <taxon>Alphaproteobacteria</taxon>
        <taxon>Rhodobacterales</taxon>
        <taxon>Roseobacteraceae</taxon>
        <taxon>Salipiger</taxon>
    </lineage>
</organism>
<dbReference type="SUPFAM" id="SSF55021">
    <property type="entry name" value="ACT-like"/>
    <property type="match status" value="1"/>
</dbReference>
<dbReference type="InterPro" id="IPR001048">
    <property type="entry name" value="Asp/Glu/Uridylate_kinase"/>
</dbReference>
<dbReference type="PANTHER" id="PTHR21499">
    <property type="entry name" value="ASPARTATE KINASE"/>
    <property type="match status" value="1"/>
</dbReference>
<dbReference type="PANTHER" id="PTHR21499:SF3">
    <property type="entry name" value="ASPARTOKINASE"/>
    <property type="match status" value="1"/>
</dbReference>
<dbReference type="RefSeq" id="WP_021120363.1">
    <property type="nucleotide sequence ID" value="NZ_KE557276.1"/>
</dbReference>
<dbReference type="GO" id="GO:0009090">
    <property type="term" value="P:homoserine biosynthetic process"/>
    <property type="evidence" value="ECO:0007669"/>
    <property type="project" value="TreeGrafter"/>
</dbReference>
<feature type="domain" description="Aspartate/glutamate/uridylate kinase" evidence="8">
    <location>
        <begin position="7"/>
        <end position="301"/>
    </location>
</feature>
<dbReference type="NCBIfam" id="NF006614">
    <property type="entry name" value="PRK09181.1"/>
    <property type="match status" value="1"/>
</dbReference>
<comment type="caution">
    <text evidence="9">The sequence shown here is derived from an EMBL/GenBank/DDBJ whole genome shotgun (WGS) entry which is preliminary data.</text>
</comment>
<evidence type="ECO:0000313" key="9">
    <source>
        <dbReference type="EMBL" id="EPX82175.1"/>
    </source>
</evidence>
<dbReference type="Proteomes" id="UP000015347">
    <property type="component" value="Unassembled WGS sequence"/>
</dbReference>
<keyword evidence="3 9" id="KW-0808">Transferase</keyword>
<dbReference type="Gene3D" id="3.30.2130.10">
    <property type="entry name" value="VC0802-like"/>
    <property type="match status" value="1"/>
</dbReference>
<protein>
    <recommendedName>
        <fullName evidence="2">aspartate kinase</fullName>
        <ecNumber evidence="2">2.7.2.4</ecNumber>
    </recommendedName>
</protein>
<dbReference type="OrthoDB" id="9799110at2"/>
<evidence type="ECO:0000256" key="3">
    <source>
        <dbReference type="ARBA" id="ARBA00022679"/>
    </source>
</evidence>
<sequence>MTHSNHTVEKIGGTSMSRLDELTKTLFIGDREGDDLYNRVFVVSAFGGITDLLLEHKKLGQPGVYGEFANADNNRGWQDALDTVAEAMIEAHEAVLTHPADRDMAREFVRERIEGARNCLIDLQRLCSYGHFRLSEHMLQIRELLSGLGEAHSAFATSLLLQRNGVNARLLDLSGWRDEGTVTLEERIQNAMQGVDTETEMPIVTGYAQCAEGLMREFDRGYSEVTFSKLAALTGAREAIIHKEFHLSSADPKHVGIDAVRKLGHTNYDVADQLSNMGMEAIHPKAAKTLRQADVPLRVTNAFEPQDPGTLIDDKPAESPAAEIVTGLDIVALEVFEQDMLGVKGYDSAILDVLARHDVRIVSKQSNANTITHYLDASLKTMKRVEKDLTKLYPSASVSTRTLAMASVIGRDLSGLSILTRGHEAIAEAGMATLGATQGLRNVDVQFILERDDLKPVIAALHKAFVENDTSAKTSEQDISQAA</sequence>
<evidence type="ECO:0000256" key="5">
    <source>
        <dbReference type="ARBA" id="ARBA00022777"/>
    </source>
</evidence>
<comment type="similarity">
    <text evidence="1">Belongs to the aspartokinase family.</text>
</comment>
<evidence type="ECO:0000313" key="10">
    <source>
        <dbReference type="Proteomes" id="UP000015347"/>
    </source>
</evidence>
<dbReference type="GO" id="GO:0005829">
    <property type="term" value="C:cytosol"/>
    <property type="evidence" value="ECO:0007669"/>
    <property type="project" value="TreeGrafter"/>
</dbReference>
<dbReference type="eggNOG" id="COG0527">
    <property type="taxonomic scope" value="Bacteria"/>
</dbReference>
<evidence type="ECO:0000256" key="2">
    <source>
        <dbReference type="ARBA" id="ARBA00013059"/>
    </source>
</evidence>
<comment type="catalytic activity">
    <reaction evidence="7">
        <text>L-aspartate + ATP = 4-phospho-L-aspartate + ADP</text>
        <dbReference type="Rhea" id="RHEA:23776"/>
        <dbReference type="ChEBI" id="CHEBI:29991"/>
        <dbReference type="ChEBI" id="CHEBI:30616"/>
        <dbReference type="ChEBI" id="CHEBI:57535"/>
        <dbReference type="ChEBI" id="CHEBI:456216"/>
        <dbReference type="EC" id="2.7.2.4"/>
    </reaction>
</comment>
<dbReference type="Gene3D" id="3.40.1160.10">
    <property type="entry name" value="Acetylglutamate kinase-like"/>
    <property type="match status" value="1"/>
</dbReference>
<dbReference type="HOGENOM" id="CLU_047213_0_0_5"/>
<evidence type="ECO:0000256" key="7">
    <source>
        <dbReference type="ARBA" id="ARBA00047872"/>
    </source>
</evidence>
<evidence type="ECO:0000256" key="6">
    <source>
        <dbReference type="ARBA" id="ARBA00022840"/>
    </source>
</evidence>
<dbReference type="Pfam" id="PF00696">
    <property type="entry name" value="AA_kinase"/>
    <property type="match status" value="1"/>
</dbReference>
<proteinExistence type="inferred from homology"/>
<keyword evidence="6" id="KW-0067">ATP-binding</keyword>
<evidence type="ECO:0000259" key="8">
    <source>
        <dbReference type="Pfam" id="PF00696"/>
    </source>
</evidence>
<reference evidence="10" key="1">
    <citation type="journal article" date="2014" name="Stand. Genomic Sci.">
        <title>Genome sequence of the exopolysaccharide-producing Salipiger mucosus type strain (DSM 16094(T)), a moderately halophilic member of the Roseobacter clade.</title>
        <authorList>
            <person name="Riedel T."/>
            <person name="Spring S."/>
            <person name="Fiebig A."/>
            <person name="Petersen J."/>
            <person name="Kyrpides N.C."/>
            <person name="Goker M."/>
            <person name="Klenk H.P."/>
        </authorList>
    </citation>
    <scope>NUCLEOTIDE SEQUENCE [LARGE SCALE GENOMIC DNA]</scope>
    <source>
        <strain evidence="10">DSM 16094</strain>
    </source>
</reference>
<dbReference type="InterPro" id="IPR036393">
    <property type="entry name" value="AceGlu_kinase-like_sf"/>
</dbReference>